<evidence type="ECO:0000256" key="8">
    <source>
        <dbReference type="ARBA" id="ARBA00022723"/>
    </source>
</evidence>
<dbReference type="SUPFAM" id="SSF55486">
    <property type="entry name" value="Metalloproteases ('zincins'), catalytic domain"/>
    <property type="match status" value="1"/>
</dbReference>
<accession>A0A0M2HBP5</accession>
<dbReference type="GO" id="GO:0008270">
    <property type="term" value="F:zinc ion binding"/>
    <property type="evidence" value="ECO:0007669"/>
    <property type="project" value="InterPro"/>
</dbReference>
<dbReference type="STRING" id="92835.RS81_01244"/>
<dbReference type="Pfam" id="PF01433">
    <property type="entry name" value="Peptidase_M1"/>
    <property type="match status" value="1"/>
</dbReference>
<keyword evidence="9 16" id="KW-0378">Hydrolase</keyword>
<dbReference type="InterPro" id="IPR042097">
    <property type="entry name" value="Aminopeptidase_N-like_N_sf"/>
</dbReference>
<name>A0A0M2HBP5_9MICO</name>
<feature type="domain" description="Peptidase M1 membrane alanine aminopeptidase" evidence="14">
    <location>
        <begin position="223"/>
        <end position="414"/>
    </location>
</feature>
<dbReference type="GO" id="GO:0070006">
    <property type="term" value="F:metalloaminopeptidase activity"/>
    <property type="evidence" value="ECO:0007669"/>
    <property type="project" value="TreeGrafter"/>
</dbReference>
<evidence type="ECO:0000256" key="5">
    <source>
        <dbReference type="ARBA" id="ARBA00015611"/>
    </source>
</evidence>
<keyword evidence="7" id="KW-0645">Protease</keyword>
<dbReference type="EC" id="3.4.11.2" evidence="4"/>
<evidence type="ECO:0000259" key="14">
    <source>
        <dbReference type="Pfam" id="PF01433"/>
    </source>
</evidence>
<dbReference type="GO" id="GO:0043171">
    <property type="term" value="P:peptide catabolic process"/>
    <property type="evidence" value="ECO:0007669"/>
    <property type="project" value="TreeGrafter"/>
</dbReference>
<protein>
    <recommendedName>
        <fullName evidence="5">Aminopeptidase N</fullName>
        <ecNumber evidence="4">3.4.11.2</ecNumber>
    </recommendedName>
    <alternativeName>
        <fullName evidence="12">Alanine aminopeptidase</fullName>
    </alternativeName>
    <alternativeName>
        <fullName evidence="13">Lysyl aminopeptidase</fullName>
    </alternativeName>
</protein>
<dbReference type="GO" id="GO:0006508">
    <property type="term" value="P:proteolysis"/>
    <property type="evidence" value="ECO:0007669"/>
    <property type="project" value="UniProtKB-KW"/>
</dbReference>
<gene>
    <name evidence="16" type="primary">pepN_2</name>
    <name evidence="16" type="ORF">RS81_01244</name>
</gene>
<keyword evidence="10" id="KW-0862">Zinc</keyword>
<evidence type="ECO:0000256" key="11">
    <source>
        <dbReference type="ARBA" id="ARBA00023049"/>
    </source>
</evidence>
<evidence type="ECO:0000256" key="10">
    <source>
        <dbReference type="ARBA" id="ARBA00022833"/>
    </source>
</evidence>
<evidence type="ECO:0000256" key="7">
    <source>
        <dbReference type="ARBA" id="ARBA00022670"/>
    </source>
</evidence>
<keyword evidence="11" id="KW-0482">Metalloprotease</keyword>
<evidence type="ECO:0000313" key="16">
    <source>
        <dbReference type="EMBL" id="KJL42086.1"/>
    </source>
</evidence>
<evidence type="ECO:0000259" key="15">
    <source>
        <dbReference type="Pfam" id="PF17900"/>
    </source>
</evidence>
<comment type="cofactor">
    <cofactor evidence="2">
        <name>Zn(2+)</name>
        <dbReference type="ChEBI" id="CHEBI:29105"/>
    </cofactor>
</comment>
<dbReference type="EMBL" id="JYIZ01000042">
    <property type="protein sequence ID" value="KJL42086.1"/>
    <property type="molecule type" value="Genomic_DNA"/>
</dbReference>
<dbReference type="Pfam" id="PF17900">
    <property type="entry name" value="Peptidase_M1_N"/>
    <property type="match status" value="1"/>
</dbReference>
<dbReference type="PATRIC" id="fig|92835.4.peg.1260"/>
<evidence type="ECO:0000256" key="4">
    <source>
        <dbReference type="ARBA" id="ARBA00012564"/>
    </source>
</evidence>
<dbReference type="InterPro" id="IPR001930">
    <property type="entry name" value="Peptidase_M1"/>
</dbReference>
<keyword evidence="8" id="KW-0479">Metal-binding</keyword>
<dbReference type="CDD" id="cd09603">
    <property type="entry name" value="M1_APN_like"/>
    <property type="match status" value="1"/>
</dbReference>
<feature type="domain" description="Aminopeptidase N-like N-terminal" evidence="15">
    <location>
        <begin position="18"/>
        <end position="189"/>
    </location>
</feature>
<dbReference type="GO" id="GO:0016285">
    <property type="term" value="F:alanyl aminopeptidase activity"/>
    <property type="evidence" value="ECO:0007669"/>
    <property type="project" value="UniProtKB-EC"/>
</dbReference>
<dbReference type="PANTHER" id="PTHR11533">
    <property type="entry name" value="PROTEASE M1 ZINC METALLOPROTEASE"/>
    <property type="match status" value="1"/>
</dbReference>
<dbReference type="Proteomes" id="UP000033956">
    <property type="component" value="Unassembled WGS sequence"/>
</dbReference>
<reference evidence="16 17" key="1">
    <citation type="submission" date="2015-02" db="EMBL/GenBank/DDBJ databases">
        <title>Draft genome sequences of ten Microbacterium spp. with emphasis on heavy metal contaminated environments.</title>
        <authorList>
            <person name="Corretto E."/>
        </authorList>
    </citation>
    <scope>NUCLEOTIDE SEQUENCE [LARGE SCALE GENOMIC DNA]</scope>
    <source>
        <strain evidence="16 17">DSM 12510</strain>
    </source>
</reference>
<evidence type="ECO:0000256" key="2">
    <source>
        <dbReference type="ARBA" id="ARBA00001947"/>
    </source>
</evidence>
<dbReference type="InterPro" id="IPR014782">
    <property type="entry name" value="Peptidase_M1_dom"/>
</dbReference>
<dbReference type="PANTHER" id="PTHR11533:SF174">
    <property type="entry name" value="PUROMYCIN-SENSITIVE AMINOPEPTIDASE-RELATED"/>
    <property type="match status" value="1"/>
</dbReference>
<dbReference type="GO" id="GO:0042277">
    <property type="term" value="F:peptide binding"/>
    <property type="evidence" value="ECO:0007669"/>
    <property type="project" value="TreeGrafter"/>
</dbReference>
<sequence>MTADRYSPRSGDTTYDVESYDLDIAYRVRTNRLEGRAVVNAVAAVRTRSISLDLIGLRVSRVRVDGDPRTTYRQSTSAVRVGLPRTMEPGEAFSVEVVYAGMPHPRRTRWGTLGWEELEDGVLVASQPVGAPTWFPCNDRPDDRARMRISVTTEAEYVVAATGVAEPPVRLGGRMRWTFVSENPTATYLAAVHIGRYRSSSQGRVEYVHPPRLRASVERAFADVPRILDTFESAFGPYPQDTCTVVVTDDPLEIPLEAQGLVVFGSNHLGADTARLIPHELAHQWFGNSVGLATWSDIWLNEGFACFAEWLWSEASGGPTIADLADEHHARLRALPQDLVLGDPGPDLMFDDRVYKRGALTLEALRRTLGTEAFGDLIRHWTTRHRHLLATTADFRLCVESVSGAPHTALLDAWLIDPALPPLPPRPGAARR</sequence>
<evidence type="ECO:0000256" key="1">
    <source>
        <dbReference type="ARBA" id="ARBA00000098"/>
    </source>
</evidence>
<evidence type="ECO:0000256" key="6">
    <source>
        <dbReference type="ARBA" id="ARBA00022438"/>
    </source>
</evidence>
<dbReference type="Gene3D" id="2.60.40.1730">
    <property type="entry name" value="tricorn interacting facor f3 domain"/>
    <property type="match status" value="1"/>
</dbReference>
<dbReference type="InterPro" id="IPR027268">
    <property type="entry name" value="Peptidase_M4/M1_CTD_sf"/>
</dbReference>
<dbReference type="PRINTS" id="PR00756">
    <property type="entry name" value="ALADIPTASE"/>
</dbReference>
<dbReference type="SUPFAM" id="SSF63737">
    <property type="entry name" value="Leukotriene A4 hydrolase N-terminal domain"/>
    <property type="match status" value="1"/>
</dbReference>
<keyword evidence="17" id="KW-1185">Reference proteome</keyword>
<dbReference type="GO" id="GO:0005737">
    <property type="term" value="C:cytoplasm"/>
    <property type="evidence" value="ECO:0007669"/>
    <property type="project" value="TreeGrafter"/>
</dbReference>
<evidence type="ECO:0000256" key="12">
    <source>
        <dbReference type="ARBA" id="ARBA00029811"/>
    </source>
</evidence>
<keyword evidence="6 16" id="KW-0031">Aminopeptidase</keyword>
<proteinExistence type="inferred from homology"/>
<dbReference type="GO" id="GO:0005615">
    <property type="term" value="C:extracellular space"/>
    <property type="evidence" value="ECO:0007669"/>
    <property type="project" value="TreeGrafter"/>
</dbReference>
<comment type="catalytic activity">
    <reaction evidence="1">
        <text>Release of an N-terminal amino acid, Xaa-|-Yaa- from a peptide, amide or arylamide. Xaa is preferably Ala, but may be most amino acids including Pro (slow action). When a terminal hydrophobic residue is followed by a prolyl residue, the two may be released as an intact Xaa-Pro dipeptide.</text>
        <dbReference type="EC" id="3.4.11.2"/>
    </reaction>
</comment>
<evidence type="ECO:0000313" key="17">
    <source>
        <dbReference type="Proteomes" id="UP000033956"/>
    </source>
</evidence>
<dbReference type="InterPro" id="IPR045357">
    <property type="entry name" value="Aminopeptidase_N-like_N"/>
</dbReference>
<comment type="similarity">
    <text evidence="3">Belongs to the peptidase M1 family.</text>
</comment>
<evidence type="ECO:0000256" key="13">
    <source>
        <dbReference type="ARBA" id="ARBA00031533"/>
    </source>
</evidence>
<evidence type="ECO:0000256" key="9">
    <source>
        <dbReference type="ARBA" id="ARBA00022801"/>
    </source>
</evidence>
<dbReference type="GO" id="GO:0016020">
    <property type="term" value="C:membrane"/>
    <property type="evidence" value="ECO:0007669"/>
    <property type="project" value="TreeGrafter"/>
</dbReference>
<dbReference type="InterPro" id="IPR050344">
    <property type="entry name" value="Peptidase_M1_aminopeptidases"/>
</dbReference>
<organism evidence="16 17">
    <name type="scientific">Microbacterium terrae</name>
    <dbReference type="NCBI Taxonomy" id="69369"/>
    <lineage>
        <taxon>Bacteria</taxon>
        <taxon>Bacillati</taxon>
        <taxon>Actinomycetota</taxon>
        <taxon>Actinomycetes</taxon>
        <taxon>Micrococcales</taxon>
        <taxon>Microbacteriaceae</taxon>
        <taxon>Microbacterium</taxon>
    </lineage>
</organism>
<evidence type="ECO:0000256" key="3">
    <source>
        <dbReference type="ARBA" id="ARBA00010136"/>
    </source>
</evidence>
<dbReference type="AlphaFoldDB" id="A0A0M2HBP5"/>
<comment type="caution">
    <text evidence="16">The sequence shown here is derived from an EMBL/GenBank/DDBJ whole genome shotgun (WGS) entry which is preliminary data.</text>
</comment>
<dbReference type="RefSeq" id="WP_052682472.1">
    <property type="nucleotide sequence ID" value="NZ_BAAAUP010000004.1"/>
</dbReference>
<dbReference type="Gene3D" id="1.10.390.10">
    <property type="entry name" value="Neutral Protease Domain 2"/>
    <property type="match status" value="1"/>
</dbReference>